<dbReference type="InterPro" id="IPR050394">
    <property type="entry name" value="Homeobox_NK-like"/>
</dbReference>
<dbReference type="CDD" id="cd00086">
    <property type="entry name" value="homeodomain"/>
    <property type="match status" value="1"/>
</dbReference>
<evidence type="ECO:0000259" key="4">
    <source>
        <dbReference type="PROSITE" id="PS50071"/>
    </source>
</evidence>
<sequence>MNCMQCIQSQNLFSIDAILAPDRRNQSAPQISFSDASSVMREIFEMPQMSRTGLFTSTCKRCVIWPDNRQNASGLNAEVKTDGGTVSHASVRPDCPTVLADQPVVVPGMERWMGTKFAKNRNPRIPFSRTQVNVLEEKFRLTHYLSGAEVNQLAKQLALTETRVSTCTVDSLVIVEINCNQSIILLSGDVSILTRNLLQFRLNRFEFILPHSTTIIFRRTWRCFSAEAALLGEEKHFCSMKHNEW</sequence>
<evidence type="ECO:0000313" key="6">
    <source>
        <dbReference type="Proteomes" id="UP000699462"/>
    </source>
</evidence>
<accession>A0A8T0DS00</accession>
<dbReference type="PANTHER" id="PTHR24340">
    <property type="entry name" value="HOMEOBOX PROTEIN NKX"/>
    <property type="match status" value="1"/>
</dbReference>
<dbReference type="PROSITE" id="PS50071">
    <property type="entry name" value="HOMEOBOX_2"/>
    <property type="match status" value="1"/>
</dbReference>
<keyword evidence="2 3" id="KW-0539">Nucleus</keyword>
<reference evidence="5 6" key="1">
    <citation type="submission" date="2019-07" db="EMBL/GenBank/DDBJ databases">
        <title>Annotation for the trematode Paragonimus westermani.</title>
        <authorList>
            <person name="Choi Y.-J."/>
        </authorList>
    </citation>
    <scope>NUCLEOTIDE SEQUENCE [LARGE SCALE GENOMIC DNA]</scope>
    <source>
        <strain evidence="5">180907_Pwestermani</strain>
    </source>
</reference>
<dbReference type="Gene3D" id="1.10.10.60">
    <property type="entry name" value="Homeodomain-like"/>
    <property type="match status" value="1"/>
</dbReference>
<dbReference type="OrthoDB" id="1867783at2759"/>
<dbReference type="GO" id="GO:0030154">
    <property type="term" value="P:cell differentiation"/>
    <property type="evidence" value="ECO:0007669"/>
    <property type="project" value="TreeGrafter"/>
</dbReference>
<feature type="DNA-binding region" description="Homeobox" evidence="2">
    <location>
        <begin position="120"/>
        <end position="165"/>
    </location>
</feature>
<dbReference type="EMBL" id="JTDF01001865">
    <property type="protein sequence ID" value="KAF8569431.1"/>
    <property type="molecule type" value="Genomic_DNA"/>
</dbReference>
<dbReference type="GO" id="GO:0000981">
    <property type="term" value="F:DNA-binding transcription factor activity, RNA polymerase II-specific"/>
    <property type="evidence" value="ECO:0007669"/>
    <property type="project" value="TreeGrafter"/>
</dbReference>
<comment type="subcellular location">
    <subcellularLocation>
        <location evidence="1 2 3">Nucleus</location>
    </subcellularLocation>
</comment>
<proteinExistence type="predicted"/>
<protein>
    <recommendedName>
        <fullName evidence="4">Homeobox domain-containing protein</fullName>
    </recommendedName>
</protein>
<keyword evidence="2 3" id="KW-0238">DNA-binding</keyword>
<dbReference type="Proteomes" id="UP000699462">
    <property type="component" value="Unassembled WGS sequence"/>
</dbReference>
<dbReference type="GO" id="GO:0005634">
    <property type="term" value="C:nucleus"/>
    <property type="evidence" value="ECO:0007669"/>
    <property type="project" value="UniProtKB-SubCell"/>
</dbReference>
<dbReference type="GO" id="GO:0000978">
    <property type="term" value="F:RNA polymerase II cis-regulatory region sequence-specific DNA binding"/>
    <property type="evidence" value="ECO:0007669"/>
    <property type="project" value="TreeGrafter"/>
</dbReference>
<dbReference type="InterPro" id="IPR009057">
    <property type="entry name" value="Homeodomain-like_sf"/>
</dbReference>
<evidence type="ECO:0000256" key="2">
    <source>
        <dbReference type="PROSITE-ProRule" id="PRU00108"/>
    </source>
</evidence>
<name>A0A8T0DS00_9TREM</name>
<dbReference type="SMART" id="SM00389">
    <property type="entry name" value="HOX"/>
    <property type="match status" value="1"/>
</dbReference>
<dbReference type="SUPFAM" id="SSF46689">
    <property type="entry name" value="Homeodomain-like"/>
    <property type="match status" value="1"/>
</dbReference>
<dbReference type="Pfam" id="PF00046">
    <property type="entry name" value="Homeodomain"/>
    <property type="match status" value="1"/>
</dbReference>
<dbReference type="AlphaFoldDB" id="A0A8T0DS00"/>
<keyword evidence="2 3" id="KW-0371">Homeobox</keyword>
<evidence type="ECO:0000256" key="3">
    <source>
        <dbReference type="RuleBase" id="RU000682"/>
    </source>
</evidence>
<evidence type="ECO:0000313" key="5">
    <source>
        <dbReference type="EMBL" id="KAF8569431.1"/>
    </source>
</evidence>
<dbReference type="InterPro" id="IPR001356">
    <property type="entry name" value="HD"/>
</dbReference>
<evidence type="ECO:0000256" key="1">
    <source>
        <dbReference type="ARBA" id="ARBA00004123"/>
    </source>
</evidence>
<feature type="domain" description="Homeobox" evidence="4">
    <location>
        <begin position="118"/>
        <end position="164"/>
    </location>
</feature>
<comment type="caution">
    <text evidence="5">The sequence shown here is derived from an EMBL/GenBank/DDBJ whole genome shotgun (WGS) entry which is preliminary data.</text>
</comment>
<gene>
    <name evidence="5" type="ORF">P879_04260</name>
</gene>
<keyword evidence="6" id="KW-1185">Reference proteome</keyword>
<organism evidence="5 6">
    <name type="scientific">Paragonimus westermani</name>
    <dbReference type="NCBI Taxonomy" id="34504"/>
    <lineage>
        <taxon>Eukaryota</taxon>
        <taxon>Metazoa</taxon>
        <taxon>Spiralia</taxon>
        <taxon>Lophotrochozoa</taxon>
        <taxon>Platyhelminthes</taxon>
        <taxon>Trematoda</taxon>
        <taxon>Digenea</taxon>
        <taxon>Plagiorchiida</taxon>
        <taxon>Troglotremata</taxon>
        <taxon>Troglotrematidae</taxon>
        <taxon>Paragonimus</taxon>
    </lineage>
</organism>